<reference evidence="2" key="1">
    <citation type="submission" date="2019-10" db="EMBL/GenBank/DDBJ databases">
        <title>Conservation and host-specific expression of non-tandemly repeated heterogenous ribosome RNA gene in arbuscular mycorrhizal fungi.</title>
        <authorList>
            <person name="Maeda T."/>
            <person name="Kobayashi Y."/>
            <person name="Nakagawa T."/>
            <person name="Ezawa T."/>
            <person name="Yamaguchi K."/>
            <person name="Bino T."/>
            <person name="Nishimoto Y."/>
            <person name="Shigenobu S."/>
            <person name="Kawaguchi M."/>
        </authorList>
    </citation>
    <scope>NUCLEOTIDE SEQUENCE</scope>
    <source>
        <strain evidence="2">HR1</strain>
    </source>
</reference>
<comment type="caution">
    <text evidence="2">The sequence shown here is derived from an EMBL/GenBank/DDBJ whole genome shotgun (WGS) entry which is preliminary data.</text>
</comment>
<dbReference type="AlphaFoldDB" id="A0A8H3LQY0"/>
<feature type="domain" description="Integrase core" evidence="1">
    <location>
        <begin position="186"/>
        <end position="218"/>
    </location>
</feature>
<evidence type="ECO:0000313" key="2">
    <source>
        <dbReference type="EMBL" id="GES90881.1"/>
    </source>
</evidence>
<dbReference type="OrthoDB" id="2411050at2759"/>
<dbReference type="Pfam" id="PF24764">
    <property type="entry name" value="rva_4"/>
    <property type="match status" value="1"/>
</dbReference>
<evidence type="ECO:0000259" key="1">
    <source>
        <dbReference type="Pfam" id="PF24764"/>
    </source>
</evidence>
<dbReference type="PANTHER" id="PTHR46791:SF5">
    <property type="entry name" value="CLR5 DOMAIN-CONTAINING PROTEIN-RELATED"/>
    <property type="match status" value="1"/>
</dbReference>
<sequence length="325" mass="37870">MSSETLRQQFNEYAEHILRMYYDSQVITSFLHNIECLKIRLLEKIQSLNDVTISFPIKRFVKKLQTGGRPKFIINFKAIRLLREQEFSWIKIDEIFEVSASTIKRLRQEHNIEDPIQPYSSLLDDNLDVVVRRLKQENPFSGIRILMGTLKSEDVRITRQRLQNSIRRVDAFRNISRAIRTITRRVYKVAGPNALWHIDGNHKLIRWKFVIHAGIDGKGTYEFGIPSRIRADKGGENVCVEYLEKWKLTWNKHKITTEGNLSPEQLYTAGMMTCGNRGIEDPNINLNEYGIDFNGPIPTKNSDNIVIVDEPRNILTQQQMILLQS</sequence>
<name>A0A8H3LQY0_9GLOM</name>
<proteinExistence type="predicted"/>
<dbReference type="Proteomes" id="UP000615446">
    <property type="component" value="Unassembled WGS sequence"/>
</dbReference>
<organism evidence="2 3">
    <name type="scientific">Rhizophagus clarus</name>
    <dbReference type="NCBI Taxonomy" id="94130"/>
    <lineage>
        <taxon>Eukaryota</taxon>
        <taxon>Fungi</taxon>
        <taxon>Fungi incertae sedis</taxon>
        <taxon>Mucoromycota</taxon>
        <taxon>Glomeromycotina</taxon>
        <taxon>Glomeromycetes</taxon>
        <taxon>Glomerales</taxon>
        <taxon>Glomeraceae</taxon>
        <taxon>Rhizophagus</taxon>
    </lineage>
</organism>
<evidence type="ECO:0000313" key="3">
    <source>
        <dbReference type="Proteomes" id="UP000615446"/>
    </source>
</evidence>
<dbReference type="EMBL" id="BLAL01000196">
    <property type="protein sequence ID" value="GES90881.1"/>
    <property type="molecule type" value="Genomic_DNA"/>
</dbReference>
<protein>
    <submittedName>
        <fullName evidence="2">Uncharacterized protein LOC114531207</fullName>
    </submittedName>
</protein>
<dbReference type="PANTHER" id="PTHR46791">
    <property type="entry name" value="EXPRESSED PROTEIN"/>
    <property type="match status" value="1"/>
</dbReference>
<gene>
    <name evidence="2" type="ORF">RCL2_001770900</name>
</gene>
<accession>A0A8H3LQY0</accession>
<dbReference type="InterPro" id="IPR058913">
    <property type="entry name" value="Integrase_dom_put"/>
</dbReference>